<dbReference type="InParanoid" id="A0A6P7GZ09"/>
<gene>
    <name evidence="1" type="primary">LOC114348256</name>
</gene>
<evidence type="ECO:0000313" key="1">
    <source>
        <dbReference type="RefSeq" id="XP_028154659.1"/>
    </source>
</evidence>
<reference evidence="1" key="1">
    <citation type="submission" date="2025-08" db="UniProtKB">
        <authorList>
            <consortium name="RefSeq"/>
        </authorList>
    </citation>
    <scope>IDENTIFICATION</scope>
    <source>
        <tissue evidence="1">Whole insect</tissue>
    </source>
</reference>
<organism evidence="1">
    <name type="scientific">Diabrotica virgifera virgifera</name>
    <name type="common">western corn rootworm</name>
    <dbReference type="NCBI Taxonomy" id="50390"/>
    <lineage>
        <taxon>Eukaryota</taxon>
        <taxon>Metazoa</taxon>
        <taxon>Ecdysozoa</taxon>
        <taxon>Arthropoda</taxon>
        <taxon>Hexapoda</taxon>
        <taxon>Insecta</taxon>
        <taxon>Pterygota</taxon>
        <taxon>Neoptera</taxon>
        <taxon>Endopterygota</taxon>
        <taxon>Coleoptera</taxon>
        <taxon>Polyphaga</taxon>
        <taxon>Cucujiformia</taxon>
        <taxon>Chrysomeloidea</taxon>
        <taxon>Chrysomelidae</taxon>
        <taxon>Galerucinae</taxon>
        <taxon>Diabroticina</taxon>
        <taxon>Diabroticites</taxon>
        <taxon>Diabrotica</taxon>
    </lineage>
</organism>
<feature type="non-terminal residue" evidence="1">
    <location>
        <position position="138"/>
    </location>
</feature>
<proteinExistence type="predicted"/>
<name>A0A6P7GZ09_DIAVI</name>
<dbReference type="SUPFAM" id="SSF56219">
    <property type="entry name" value="DNase I-like"/>
    <property type="match status" value="1"/>
</dbReference>
<dbReference type="InterPro" id="IPR036691">
    <property type="entry name" value="Endo/exonu/phosph_ase_sf"/>
</dbReference>
<dbReference type="AlphaFoldDB" id="A0A6P7GZ09"/>
<accession>A0A6P7GZ09</accession>
<protein>
    <submittedName>
        <fullName evidence="1">Uncharacterized protein LOC114348256</fullName>
    </submittedName>
</protein>
<sequence>MNSFFKKKKHRRWTWESPDGKTRNEIDYFLTNKEELFKDVNVLNQFNTSSDHRLVRAKITISIEKERFKMINKKHPKKWVKPTNIQEFEKYINDTLKDTTTTDINILNKQIITTIQQAQTKYCPTNQKDVYKLFTRII</sequence>
<dbReference type="Gene3D" id="3.60.10.10">
    <property type="entry name" value="Endonuclease/exonuclease/phosphatase"/>
    <property type="match status" value="1"/>
</dbReference>
<dbReference type="RefSeq" id="XP_028154659.1">
    <property type="nucleotide sequence ID" value="XM_028298858.1"/>
</dbReference>